<proteinExistence type="predicted"/>
<evidence type="ECO:0000313" key="1">
    <source>
        <dbReference type="EMBL" id="KAF6499499.1"/>
    </source>
</evidence>
<dbReference type="Proteomes" id="UP000550707">
    <property type="component" value="Unassembled WGS sequence"/>
</dbReference>
<dbReference type="EMBL" id="JACASF010000001">
    <property type="protein sequence ID" value="KAF6499499.1"/>
    <property type="molecule type" value="Genomic_DNA"/>
</dbReference>
<name>A0A7J8JT37_MOLMO</name>
<gene>
    <name evidence="1" type="ORF">HJG59_002887</name>
</gene>
<protein>
    <submittedName>
        <fullName evidence="1">Cytosolic iron-sulfur assembly component 2A</fullName>
    </submittedName>
</protein>
<organism evidence="1 2">
    <name type="scientific">Molossus molossus</name>
    <name type="common">Pallas' mastiff bat</name>
    <name type="synonym">Vespertilio molossus</name>
    <dbReference type="NCBI Taxonomy" id="27622"/>
    <lineage>
        <taxon>Eukaryota</taxon>
        <taxon>Metazoa</taxon>
        <taxon>Chordata</taxon>
        <taxon>Craniata</taxon>
        <taxon>Vertebrata</taxon>
        <taxon>Euteleostomi</taxon>
        <taxon>Mammalia</taxon>
        <taxon>Eutheria</taxon>
        <taxon>Laurasiatheria</taxon>
        <taxon>Chiroptera</taxon>
        <taxon>Yangochiroptera</taxon>
        <taxon>Molossidae</taxon>
        <taxon>Molossus</taxon>
    </lineage>
</organism>
<sequence>MKRTIWLLSGSHQPYLIALWRLLLIVPV</sequence>
<dbReference type="AlphaFoldDB" id="A0A7J8JT37"/>
<evidence type="ECO:0000313" key="2">
    <source>
        <dbReference type="Proteomes" id="UP000550707"/>
    </source>
</evidence>
<accession>A0A7J8JT37</accession>
<reference evidence="1 2" key="1">
    <citation type="journal article" date="2020" name="Nature">
        <title>Six reference-quality genomes reveal evolution of bat adaptations.</title>
        <authorList>
            <person name="Jebb D."/>
            <person name="Huang Z."/>
            <person name="Pippel M."/>
            <person name="Hughes G.M."/>
            <person name="Lavrichenko K."/>
            <person name="Devanna P."/>
            <person name="Winkler S."/>
            <person name="Jermiin L.S."/>
            <person name="Skirmuntt E.C."/>
            <person name="Katzourakis A."/>
            <person name="Burkitt-Gray L."/>
            <person name="Ray D.A."/>
            <person name="Sullivan K.A.M."/>
            <person name="Roscito J.G."/>
            <person name="Kirilenko B.M."/>
            <person name="Davalos L.M."/>
            <person name="Corthals A.P."/>
            <person name="Power M.L."/>
            <person name="Jones G."/>
            <person name="Ransome R.D."/>
            <person name="Dechmann D.K.N."/>
            <person name="Locatelli A.G."/>
            <person name="Puechmaille S.J."/>
            <person name="Fedrigo O."/>
            <person name="Jarvis E.D."/>
            <person name="Hiller M."/>
            <person name="Vernes S.C."/>
            <person name="Myers E.W."/>
            <person name="Teeling E.C."/>
        </authorList>
    </citation>
    <scope>NUCLEOTIDE SEQUENCE [LARGE SCALE GENOMIC DNA]</scope>
    <source>
        <strain evidence="1">MMolMol1</strain>
        <tissue evidence="1">Muscle</tissue>
    </source>
</reference>
<comment type="caution">
    <text evidence="1">The sequence shown here is derived from an EMBL/GenBank/DDBJ whole genome shotgun (WGS) entry which is preliminary data.</text>
</comment>
<keyword evidence="2" id="KW-1185">Reference proteome</keyword>